<accession>A0A3M8WF96</accession>
<dbReference type="EMBL" id="RIBZ01000154">
    <property type="protein sequence ID" value="RNG28778.1"/>
    <property type="molecule type" value="Genomic_DNA"/>
</dbReference>
<proteinExistence type="predicted"/>
<protein>
    <submittedName>
        <fullName evidence="2">Uncharacterized protein</fullName>
    </submittedName>
</protein>
<feature type="coiled-coil region" evidence="1">
    <location>
        <begin position="127"/>
        <end position="154"/>
    </location>
</feature>
<evidence type="ECO:0000313" key="2">
    <source>
        <dbReference type="EMBL" id="RNG28778.1"/>
    </source>
</evidence>
<keyword evidence="3" id="KW-1185">Reference proteome</keyword>
<gene>
    <name evidence="2" type="ORF">EEJ42_11570</name>
</gene>
<name>A0A3M8WF96_9ACTN</name>
<organism evidence="2 3">
    <name type="scientific">Streptomyces botrytidirepellens</name>
    <dbReference type="NCBI Taxonomy" id="2486417"/>
    <lineage>
        <taxon>Bacteria</taxon>
        <taxon>Bacillati</taxon>
        <taxon>Actinomycetota</taxon>
        <taxon>Actinomycetes</taxon>
        <taxon>Kitasatosporales</taxon>
        <taxon>Streptomycetaceae</taxon>
        <taxon>Streptomyces</taxon>
    </lineage>
</organism>
<dbReference type="RefSeq" id="WP_123099857.1">
    <property type="nucleotide sequence ID" value="NZ_RIBZ01000154.1"/>
</dbReference>
<comment type="caution">
    <text evidence="2">The sequence shown here is derived from an EMBL/GenBank/DDBJ whole genome shotgun (WGS) entry which is preliminary data.</text>
</comment>
<reference evidence="2 3" key="1">
    <citation type="submission" date="2018-11" db="EMBL/GenBank/DDBJ databases">
        <title>The Potential of Streptomyces as Biocontrol Agents against the Tomato grey mould, Botrytis cinerea (Gray mold) Frontiers in Microbiology.</title>
        <authorList>
            <person name="Li D."/>
        </authorList>
    </citation>
    <scope>NUCLEOTIDE SEQUENCE [LARGE SCALE GENOMIC DNA]</scope>
    <source>
        <strain evidence="2 3">NEAU-LD23</strain>
    </source>
</reference>
<keyword evidence="1" id="KW-0175">Coiled coil</keyword>
<dbReference type="AlphaFoldDB" id="A0A3M8WF96"/>
<sequence>MNEPSTSPRLLGIYLNDHAAGATGGAELARRTAREHRQSAFGGDLEDIAAQIVEDREALLDIMADLEVPVRRYKLCGGWLGEKAGRLKPNGRLRHRSGLSTLVELEGLRLGVEGKVMLWHSLLAAAEQDTRLDADRLTELLNRARRQRTVLESVHHAAAAALFAPGRPEAQQTVVGP</sequence>
<dbReference type="Proteomes" id="UP000275401">
    <property type="component" value="Unassembled WGS sequence"/>
</dbReference>
<evidence type="ECO:0000313" key="3">
    <source>
        <dbReference type="Proteomes" id="UP000275401"/>
    </source>
</evidence>
<evidence type="ECO:0000256" key="1">
    <source>
        <dbReference type="SAM" id="Coils"/>
    </source>
</evidence>